<evidence type="ECO:0000313" key="2">
    <source>
        <dbReference type="Proteomes" id="UP000008493"/>
    </source>
</evidence>
<dbReference type="AlphaFoldDB" id="K5XA54"/>
<dbReference type="EMBL" id="JH971389">
    <property type="protein sequence ID" value="EKM80098.1"/>
    <property type="molecule type" value="Genomic_DNA"/>
</dbReference>
<dbReference type="GeneID" id="18831997"/>
<dbReference type="HOGENOM" id="CLU_3111788_0_0_1"/>
<organism evidence="1 2">
    <name type="scientific">Agaricus bisporus var. burnettii (strain JB137-S8 / ATCC MYA-4627 / FGSC 10392)</name>
    <name type="common">White button mushroom</name>
    <dbReference type="NCBI Taxonomy" id="597362"/>
    <lineage>
        <taxon>Eukaryota</taxon>
        <taxon>Fungi</taxon>
        <taxon>Dikarya</taxon>
        <taxon>Basidiomycota</taxon>
        <taxon>Agaricomycotina</taxon>
        <taxon>Agaricomycetes</taxon>
        <taxon>Agaricomycetidae</taxon>
        <taxon>Agaricales</taxon>
        <taxon>Agaricineae</taxon>
        <taxon>Agaricaceae</taxon>
        <taxon>Agaricus</taxon>
    </lineage>
</organism>
<name>K5XA54_AGABU</name>
<sequence length="52" mass="5483">MDDPRKDRLCASAWFVVVLDEARGDNVDVGVCVEPPATEDAALVGVLGSPAR</sequence>
<dbReference type="RefSeq" id="XP_007329349.1">
    <property type="nucleotide sequence ID" value="XM_007329287.1"/>
</dbReference>
<proteinExistence type="predicted"/>
<dbReference type="OMA" id="CASAWFV"/>
<dbReference type="Proteomes" id="UP000008493">
    <property type="component" value="Unassembled WGS sequence"/>
</dbReference>
<accession>K5XA54</accession>
<evidence type="ECO:0000313" key="1">
    <source>
        <dbReference type="EMBL" id="EKM80098.1"/>
    </source>
</evidence>
<protein>
    <submittedName>
        <fullName evidence="1">Uncharacterized protein</fullName>
    </submittedName>
</protein>
<dbReference type="InParanoid" id="K5XA54"/>
<dbReference type="KEGG" id="abp:AGABI1DRAFT84582"/>
<reference evidence="2" key="1">
    <citation type="journal article" date="2012" name="Proc. Natl. Acad. Sci. U.S.A.">
        <title>Genome sequence of the button mushroom Agaricus bisporus reveals mechanisms governing adaptation to a humic-rich ecological niche.</title>
        <authorList>
            <person name="Morin E."/>
            <person name="Kohler A."/>
            <person name="Baker A.R."/>
            <person name="Foulongne-Oriol M."/>
            <person name="Lombard V."/>
            <person name="Nagy L.G."/>
            <person name="Ohm R.A."/>
            <person name="Patyshakuliyeva A."/>
            <person name="Brun A."/>
            <person name="Aerts A.L."/>
            <person name="Bailey A.M."/>
            <person name="Billette C."/>
            <person name="Coutinho P.M."/>
            <person name="Deakin G."/>
            <person name="Doddapaneni H."/>
            <person name="Floudas D."/>
            <person name="Grimwood J."/>
            <person name="Hilden K."/>
            <person name="Kuees U."/>
            <person name="LaButti K.M."/>
            <person name="Lapidus A."/>
            <person name="Lindquist E.A."/>
            <person name="Lucas S.M."/>
            <person name="Murat C."/>
            <person name="Riley R.W."/>
            <person name="Salamov A.A."/>
            <person name="Schmutz J."/>
            <person name="Subramanian V."/>
            <person name="Woesten H.A.B."/>
            <person name="Xu J."/>
            <person name="Eastwood D.C."/>
            <person name="Foster G.D."/>
            <person name="Sonnenberg A.S."/>
            <person name="Cullen D."/>
            <person name="de Vries R.P."/>
            <person name="Lundell T."/>
            <person name="Hibbett D.S."/>
            <person name="Henrissat B."/>
            <person name="Burton K.S."/>
            <person name="Kerrigan R.W."/>
            <person name="Challen M.P."/>
            <person name="Grigoriev I.V."/>
            <person name="Martin F."/>
        </authorList>
    </citation>
    <scope>NUCLEOTIDE SEQUENCE [LARGE SCALE GENOMIC DNA]</scope>
    <source>
        <strain evidence="2">JB137-S8 / ATCC MYA-4627 / FGSC 10392</strain>
    </source>
</reference>
<gene>
    <name evidence="1" type="ORF">AGABI1DRAFT_84582</name>
</gene>
<keyword evidence="2" id="KW-1185">Reference proteome</keyword>